<dbReference type="AlphaFoldDB" id="A0A7S1YSG5"/>
<gene>
    <name evidence="1" type="ORF">DBRI1063_LOCUS4397</name>
</gene>
<accession>A0A7S1YSG5</accession>
<protein>
    <submittedName>
        <fullName evidence="1">Uncharacterized protein</fullName>
    </submittedName>
</protein>
<proteinExistence type="predicted"/>
<sequence length="218" mass="24901">MACRPPHYHPLRYCADILKRVHFKKKDEGDKTVGFVVRDVQTAVFYEKQLMSVVDALTLAAETVGKDNSCGLIGHALVSSEEEGGELDIFPVEGEEEDEFGRYFVPAYFNSSEDEEEEEEVSIQNLGQFCNDLAWNVNTPPPTLQDYNALSTKNNAVQLIWRLEYDTKTNCLIPTWPVSVITSMYEEGVEFTNEEEFMELGTQYGWNYWQAVVDLENV</sequence>
<evidence type="ECO:0000313" key="1">
    <source>
        <dbReference type="EMBL" id="CAD9317967.1"/>
    </source>
</evidence>
<reference evidence="1" key="1">
    <citation type="submission" date="2021-01" db="EMBL/GenBank/DDBJ databases">
        <authorList>
            <person name="Corre E."/>
            <person name="Pelletier E."/>
            <person name="Niang G."/>
            <person name="Scheremetjew M."/>
            <person name="Finn R."/>
            <person name="Kale V."/>
            <person name="Holt S."/>
            <person name="Cochrane G."/>
            <person name="Meng A."/>
            <person name="Brown T."/>
            <person name="Cohen L."/>
        </authorList>
    </citation>
    <scope>NUCLEOTIDE SEQUENCE</scope>
    <source>
        <strain evidence="1">Pop2</strain>
    </source>
</reference>
<name>A0A7S1YSG5_9STRA</name>
<organism evidence="1">
    <name type="scientific">Ditylum brightwellii</name>
    <dbReference type="NCBI Taxonomy" id="49249"/>
    <lineage>
        <taxon>Eukaryota</taxon>
        <taxon>Sar</taxon>
        <taxon>Stramenopiles</taxon>
        <taxon>Ochrophyta</taxon>
        <taxon>Bacillariophyta</taxon>
        <taxon>Mediophyceae</taxon>
        <taxon>Lithodesmiophycidae</taxon>
        <taxon>Lithodesmiales</taxon>
        <taxon>Lithodesmiaceae</taxon>
        <taxon>Ditylum</taxon>
    </lineage>
</organism>
<dbReference type="EMBL" id="HBGN01006858">
    <property type="protein sequence ID" value="CAD9317967.1"/>
    <property type="molecule type" value="Transcribed_RNA"/>
</dbReference>